<keyword evidence="3" id="KW-1185">Reference proteome</keyword>
<feature type="domain" description="Carrier" evidence="1">
    <location>
        <begin position="1"/>
        <end position="80"/>
    </location>
</feature>
<dbReference type="InterPro" id="IPR009081">
    <property type="entry name" value="PP-bd_ACP"/>
</dbReference>
<evidence type="ECO:0000313" key="3">
    <source>
        <dbReference type="Proteomes" id="UP001219605"/>
    </source>
</evidence>
<proteinExistence type="predicted"/>
<dbReference type="RefSeq" id="WP_275030390.1">
    <property type="nucleotide sequence ID" value="NZ_CP118615.1"/>
</dbReference>
<dbReference type="Proteomes" id="UP001219605">
    <property type="component" value="Chromosome"/>
</dbReference>
<dbReference type="Pfam" id="PF00550">
    <property type="entry name" value="PP-binding"/>
    <property type="match status" value="1"/>
</dbReference>
<accession>A0ABY7ZNM6</accession>
<sequence>MSIENTIRKIMETDLFVETPADQIDLDGSLRNVYGLDSLGFVELRVQCEDQFGVQISDEDFTPEAFQSVRTVADLVRRLQGVAA</sequence>
<dbReference type="PROSITE" id="PS50075">
    <property type="entry name" value="CARRIER"/>
    <property type="match status" value="1"/>
</dbReference>
<gene>
    <name evidence="2" type="ORF">PVK37_25715</name>
</gene>
<organism evidence="2 3">
    <name type="scientific">Micromonospora cathayae</name>
    <dbReference type="NCBI Taxonomy" id="3028804"/>
    <lineage>
        <taxon>Bacteria</taxon>
        <taxon>Bacillati</taxon>
        <taxon>Actinomycetota</taxon>
        <taxon>Actinomycetes</taxon>
        <taxon>Micromonosporales</taxon>
        <taxon>Micromonosporaceae</taxon>
        <taxon>Micromonospora</taxon>
    </lineage>
</organism>
<evidence type="ECO:0000313" key="2">
    <source>
        <dbReference type="EMBL" id="WDZ83832.1"/>
    </source>
</evidence>
<dbReference type="InterPro" id="IPR036736">
    <property type="entry name" value="ACP-like_sf"/>
</dbReference>
<protein>
    <submittedName>
        <fullName evidence="2">Acyl carrier protein</fullName>
    </submittedName>
</protein>
<dbReference type="Gene3D" id="1.10.1200.10">
    <property type="entry name" value="ACP-like"/>
    <property type="match status" value="1"/>
</dbReference>
<dbReference type="SUPFAM" id="SSF47336">
    <property type="entry name" value="ACP-like"/>
    <property type="match status" value="1"/>
</dbReference>
<dbReference type="EMBL" id="CP118615">
    <property type="protein sequence ID" value="WDZ83832.1"/>
    <property type="molecule type" value="Genomic_DNA"/>
</dbReference>
<reference evidence="2 3" key="1">
    <citation type="submission" date="2023-02" db="EMBL/GenBank/DDBJ databases">
        <authorList>
            <person name="Mo P."/>
        </authorList>
    </citation>
    <scope>NUCLEOTIDE SEQUENCE [LARGE SCALE GENOMIC DNA]</scope>
    <source>
        <strain evidence="2 3">HUAS 3</strain>
    </source>
</reference>
<name>A0ABY7ZNM6_9ACTN</name>
<evidence type="ECO:0000259" key="1">
    <source>
        <dbReference type="PROSITE" id="PS50075"/>
    </source>
</evidence>